<dbReference type="Gene3D" id="3.40.190.10">
    <property type="entry name" value="Periplasmic binding protein-like II"/>
    <property type="match status" value="2"/>
</dbReference>
<dbReference type="InterPro" id="IPR036390">
    <property type="entry name" value="WH_DNA-bd_sf"/>
</dbReference>
<dbReference type="EMBL" id="LAKJ01000014">
    <property type="protein sequence ID" value="KKI63394.1"/>
    <property type="molecule type" value="Genomic_DNA"/>
</dbReference>
<dbReference type="Gene3D" id="1.10.10.10">
    <property type="entry name" value="Winged helix-like DNA-binding domain superfamily/Winged helix DNA-binding domain"/>
    <property type="match status" value="1"/>
</dbReference>
<dbReference type="InterPro" id="IPR005119">
    <property type="entry name" value="LysR_subst-bd"/>
</dbReference>
<evidence type="ECO:0000256" key="4">
    <source>
        <dbReference type="ARBA" id="ARBA00023163"/>
    </source>
</evidence>
<dbReference type="InterPro" id="IPR036388">
    <property type="entry name" value="WH-like_DNA-bd_sf"/>
</dbReference>
<dbReference type="PROSITE" id="PS50931">
    <property type="entry name" value="HTH_LYSR"/>
    <property type="match status" value="1"/>
</dbReference>
<feature type="domain" description="HTH lysR-type" evidence="5">
    <location>
        <begin position="1"/>
        <end position="58"/>
    </location>
</feature>
<dbReference type="PATRIC" id="fig|74704.6.peg.826"/>
<gene>
    <name evidence="6" type="ORF">UF66_0811</name>
</gene>
<proteinExistence type="inferred from homology"/>
<dbReference type="SUPFAM" id="SSF46785">
    <property type="entry name" value="Winged helix' DNA-binding domain"/>
    <property type="match status" value="1"/>
</dbReference>
<dbReference type="SUPFAM" id="SSF53850">
    <property type="entry name" value="Periplasmic binding protein-like II"/>
    <property type="match status" value="1"/>
</dbReference>
<evidence type="ECO:0000256" key="2">
    <source>
        <dbReference type="ARBA" id="ARBA00023015"/>
    </source>
</evidence>
<keyword evidence="2" id="KW-0805">Transcription regulation</keyword>
<comment type="caution">
    <text evidence="6">The sequence shown here is derived from an EMBL/GenBank/DDBJ whole genome shotgun (WGS) entry which is preliminary data.</text>
</comment>
<reference evidence="6 7" key="1">
    <citation type="submission" date="2015-03" db="EMBL/GenBank/DDBJ databases">
        <title>Genome Assembly of Staphylococcus cohnii subsp. cohnii strain G22B2.</title>
        <authorList>
            <person name="Nair G."/>
            <person name="Kaur G."/>
            <person name="Khatri I."/>
            <person name="Singh N.K."/>
            <person name="Sathyabama S."/>
            <person name="Maurya S.K."/>
            <person name="Subramanian S."/>
            <person name="Agrewala J.N."/>
            <person name="Mayilraj S."/>
        </authorList>
    </citation>
    <scope>NUCLEOTIDE SEQUENCE [LARGE SCALE GENOMIC DNA]</scope>
    <source>
        <strain evidence="6 7">G22B2</strain>
    </source>
</reference>
<dbReference type="Pfam" id="PF00126">
    <property type="entry name" value="HTH_1"/>
    <property type="match status" value="1"/>
</dbReference>
<dbReference type="GO" id="GO:0000976">
    <property type="term" value="F:transcription cis-regulatory region binding"/>
    <property type="evidence" value="ECO:0007669"/>
    <property type="project" value="TreeGrafter"/>
</dbReference>
<keyword evidence="4" id="KW-0804">Transcription</keyword>
<name>A0A0M2NXZ9_STACC</name>
<dbReference type="Pfam" id="PF03466">
    <property type="entry name" value="LysR_substrate"/>
    <property type="match status" value="1"/>
</dbReference>
<evidence type="ECO:0000313" key="6">
    <source>
        <dbReference type="EMBL" id="KKI63394.1"/>
    </source>
</evidence>
<dbReference type="PANTHER" id="PTHR30126">
    <property type="entry name" value="HTH-TYPE TRANSCRIPTIONAL REGULATOR"/>
    <property type="match status" value="1"/>
</dbReference>
<protein>
    <submittedName>
        <fullName evidence="6">LysR-family transcriptional regulator YwqM</fullName>
    </submittedName>
</protein>
<keyword evidence="3" id="KW-0238">DNA-binding</keyword>
<evidence type="ECO:0000313" key="7">
    <source>
        <dbReference type="Proteomes" id="UP000034455"/>
    </source>
</evidence>
<comment type="similarity">
    <text evidence="1">Belongs to the LysR transcriptional regulatory family.</text>
</comment>
<evidence type="ECO:0000256" key="3">
    <source>
        <dbReference type="ARBA" id="ARBA00023125"/>
    </source>
</evidence>
<dbReference type="AlphaFoldDB" id="A0A0M2NXZ9"/>
<dbReference type="RefSeq" id="WP_046467745.1">
    <property type="nucleotide sequence ID" value="NZ_LAKJ01000014.1"/>
</dbReference>
<dbReference type="GO" id="GO:0003700">
    <property type="term" value="F:DNA-binding transcription factor activity"/>
    <property type="evidence" value="ECO:0007669"/>
    <property type="project" value="InterPro"/>
</dbReference>
<evidence type="ECO:0000259" key="5">
    <source>
        <dbReference type="PROSITE" id="PS50931"/>
    </source>
</evidence>
<evidence type="ECO:0000256" key="1">
    <source>
        <dbReference type="ARBA" id="ARBA00009437"/>
    </source>
</evidence>
<sequence>MEIRHLKTFVSIVKCGGFTHAADVLGYAQSTVTAHIHELENELKKPLFDRIGKKVILNETGKILFPKAMEIINLEKQARDINNDEELSGDISIGAPETLLTYKLPTLLKKMKLQYPKVNIQIKHLQPHTLKYELKNGNIDLALVLEQENENELSYHKLTKEDLILVTGKEYNITPLRNLLETQTLLVTEDGCIFRKTFEDIVNTTNRLINSHIEFESIETIKSCLKENLGIALLPYISIENELMNNDLTAHKRYSNAVSIYYVYHEDKWHSPLFTTVINMVQSLST</sequence>
<organism evidence="6 7">
    <name type="scientific">Staphylococcus cohnii subsp. cohnii</name>
    <dbReference type="NCBI Taxonomy" id="74704"/>
    <lineage>
        <taxon>Bacteria</taxon>
        <taxon>Bacillati</taxon>
        <taxon>Bacillota</taxon>
        <taxon>Bacilli</taxon>
        <taxon>Bacillales</taxon>
        <taxon>Staphylococcaceae</taxon>
        <taxon>Staphylococcus</taxon>
        <taxon>Staphylococcus cohnii species complex</taxon>
    </lineage>
</organism>
<dbReference type="PANTHER" id="PTHR30126:SF100">
    <property type="entry name" value="LYSR-FAMILY TRANSCRIPTIONAL REGULATOR"/>
    <property type="match status" value="1"/>
</dbReference>
<dbReference type="InterPro" id="IPR000847">
    <property type="entry name" value="LysR_HTH_N"/>
</dbReference>
<dbReference type="Proteomes" id="UP000034455">
    <property type="component" value="Unassembled WGS sequence"/>
</dbReference>
<accession>A0A0M2NXZ9</accession>
<dbReference type="CDD" id="cd05466">
    <property type="entry name" value="PBP2_LTTR_substrate"/>
    <property type="match status" value="1"/>
</dbReference>